<dbReference type="EMBL" id="PYGE01000009">
    <property type="protein sequence ID" value="PSL02835.1"/>
    <property type="molecule type" value="Genomic_DNA"/>
</dbReference>
<gene>
    <name evidence="6" type="ORF">CLV30_109143</name>
</gene>
<dbReference type="SUPFAM" id="SSF53067">
    <property type="entry name" value="Actin-like ATPase domain"/>
    <property type="match status" value="2"/>
</dbReference>
<feature type="domain" description="Carbohydrate kinase FGGY C-terminal" evidence="5">
    <location>
        <begin position="289"/>
        <end position="435"/>
    </location>
</feature>
<dbReference type="Gene3D" id="3.30.420.40">
    <property type="match status" value="2"/>
</dbReference>
<dbReference type="RefSeq" id="WP_106537827.1">
    <property type="nucleotide sequence ID" value="NZ_PYGE01000009.1"/>
</dbReference>
<dbReference type="PANTHER" id="PTHR43095">
    <property type="entry name" value="SUGAR KINASE"/>
    <property type="match status" value="1"/>
</dbReference>
<dbReference type="Proteomes" id="UP000243528">
    <property type="component" value="Unassembled WGS sequence"/>
</dbReference>
<dbReference type="PANTHER" id="PTHR43095:SF3">
    <property type="entry name" value="L-XYLULOSE_3-KETO-L-GULONATE KINASE"/>
    <property type="match status" value="1"/>
</dbReference>
<dbReference type="PIRSF" id="PIRSF000538">
    <property type="entry name" value="GlpK"/>
    <property type="match status" value="1"/>
</dbReference>
<dbReference type="InterPro" id="IPR043129">
    <property type="entry name" value="ATPase_NBD"/>
</dbReference>
<protein>
    <submittedName>
        <fullName evidence="6">Xylulokinase/erythritol kinase</fullName>
    </submittedName>
</protein>
<dbReference type="AlphaFoldDB" id="A0A2P8E030"/>
<keyword evidence="7" id="KW-1185">Reference proteome</keyword>
<dbReference type="GO" id="GO:0016301">
    <property type="term" value="F:kinase activity"/>
    <property type="evidence" value="ECO:0007669"/>
    <property type="project" value="UniProtKB-KW"/>
</dbReference>
<evidence type="ECO:0000259" key="5">
    <source>
        <dbReference type="Pfam" id="PF02782"/>
    </source>
</evidence>
<evidence type="ECO:0000256" key="1">
    <source>
        <dbReference type="ARBA" id="ARBA00009156"/>
    </source>
</evidence>
<proteinExistence type="inferred from homology"/>
<evidence type="ECO:0000313" key="6">
    <source>
        <dbReference type="EMBL" id="PSL02835.1"/>
    </source>
</evidence>
<sequence>MYIGVDIGTSLTKAAAYDPDGAELCVHSVPTELRYPGDGRVEQDADGVLASVLEVVRAVVTRLPEPPTLVALTGQGDGCWLHDDAGRPVRPAASWLDARASDVVGVWDADGTADEILARNGGMVFPGASAAILAALDRDEPATLDRASTATHCVGLTYHRLTGHRAVDVSDASFPFLDPRRRDYDAGILRACGLEHRRDLLPPVVGPAGPSAPLSPDAAAALGLSPAAASRVTVSAGPYDLLAAARGSDVVDPGDGLLIIGTTLACQVVTDRVPSSPHRAGLLLAMWQENRWMRAMPAMVGTASMDWLLTTTGSTFDEFGELVAGSPPGARGVRVLPYWSQSGERAPFVDGAARGRIDGLHLGTSRADLVRGLCEGLAFAARHCFEAAGLTGRLAVSGGGAQSTAWTQLFADVLGRPLDVVDVPQTGAYGAVLSALEARGERPGWPVPAHTVEPASTTRRHYDEAYDDYRRRVDRARDEWKDRWT</sequence>
<keyword evidence="2" id="KW-0808">Transferase</keyword>
<feature type="domain" description="Carbohydrate kinase FGGY N-terminal" evidence="4">
    <location>
        <begin position="1"/>
        <end position="245"/>
    </location>
</feature>
<comment type="caution">
    <text evidence="6">The sequence shown here is derived from an EMBL/GenBank/DDBJ whole genome shotgun (WGS) entry which is preliminary data.</text>
</comment>
<dbReference type="OrthoDB" id="9782710at2"/>
<comment type="similarity">
    <text evidence="1">Belongs to the FGGY kinase family.</text>
</comment>
<dbReference type="InterPro" id="IPR018485">
    <property type="entry name" value="FGGY_C"/>
</dbReference>
<dbReference type="Pfam" id="PF00370">
    <property type="entry name" value="FGGY_N"/>
    <property type="match status" value="1"/>
</dbReference>
<dbReference type="InterPro" id="IPR000577">
    <property type="entry name" value="Carb_kinase_FGGY"/>
</dbReference>
<evidence type="ECO:0000256" key="3">
    <source>
        <dbReference type="ARBA" id="ARBA00022777"/>
    </source>
</evidence>
<reference evidence="6 7" key="1">
    <citation type="submission" date="2018-03" db="EMBL/GenBank/DDBJ databases">
        <title>Genomic Encyclopedia of Archaeal and Bacterial Type Strains, Phase II (KMG-II): from individual species to whole genera.</title>
        <authorList>
            <person name="Goeker M."/>
        </authorList>
    </citation>
    <scope>NUCLEOTIDE SEQUENCE [LARGE SCALE GENOMIC DNA]</scope>
    <source>
        <strain evidence="6 7">DSM 45211</strain>
    </source>
</reference>
<dbReference type="GO" id="GO:0005975">
    <property type="term" value="P:carbohydrate metabolic process"/>
    <property type="evidence" value="ECO:0007669"/>
    <property type="project" value="InterPro"/>
</dbReference>
<evidence type="ECO:0000313" key="7">
    <source>
        <dbReference type="Proteomes" id="UP000243528"/>
    </source>
</evidence>
<keyword evidence="3 6" id="KW-0418">Kinase</keyword>
<dbReference type="InterPro" id="IPR018484">
    <property type="entry name" value="FGGY_N"/>
</dbReference>
<organism evidence="6 7">
    <name type="scientific">Haloactinopolyspora alba</name>
    <dbReference type="NCBI Taxonomy" id="648780"/>
    <lineage>
        <taxon>Bacteria</taxon>
        <taxon>Bacillati</taxon>
        <taxon>Actinomycetota</taxon>
        <taxon>Actinomycetes</taxon>
        <taxon>Jiangellales</taxon>
        <taxon>Jiangellaceae</taxon>
        <taxon>Haloactinopolyspora</taxon>
    </lineage>
</organism>
<evidence type="ECO:0000259" key="4">
    <source>
        <dbReference type="Pfam" id="PF00370"/>
    </source>
</evidence>
<accession>A0A2P8E030</accession>
<dbReference type="InterPro" id="IPR050406">
    <property type="entry name" value="FGGY_Carb_Kinase"/>
</dbReference>
<evidence type="ECO:0000256" key="2">
    <source>
        <dbReference type="ARBA" id="ARBA00022679"/>
    </source>
</evidence>
<dbReference type="Pfam" id="PF02782">
    <property type="entry name" value="FGGY_C"/>
    <property type="match status" value="1"/>
</dbReference>
<name>A0A2P8E030_9ACTN</name>